<reference evidence="2 3" key="1">
    <citation type="journal article" date="2021" name="Sci. Rep.">
        <title>The distribution of antibiotic resistance genes in chicken gut microbiota commensals.</title>
        <authorList>
            <person name="Juricova H."/>
            <person name="Matiasovicova J."/>
            <person name="Kubasova T."/>
            <person name="Cejkova D."/>
            <person name="Rychlik I."/>
        </authorList>
    </citation>
    <scope>NUCLEOTIDE SEQUENCE [LARGE SCALE GENOMIC DNA]</scope>
    <source>
        <strain evidence="2 3">An574</strain>
    </source>
</reference>
<proteinExistence type="predicted"/>
<comment type="caution">
    <text evidence="2">The sequence shown here is derived from an EMBL/GenBank/DDBJ whole genome shotgun (WGS) entry which is preliminary data.</text>
</comment>
<dbReference type="EMBL" id="JACJKU010000014">
    <property type="protein sequence ID" value="MBM6940363.1"/>
    <property type="molecule type" value="Genomic_DNA"/>
</dbReference>
<keyword evidence="3" id="KW-1185">Reference proteome</keyword>
<protein>
    <submittedName>
        <fullName evidence="2">YlxQ-related RNA-binding protein</fullName>
    </submittedName>
</protein>
<evidence type="ECO:0000259" key="1">
    <source>
        <dbReference type="Pfam" id="PF01248"/>
    </source>
</evidence>
<dbReference type="RefSeq" id="WP_204784743.1">
    <property type="nucleotide sequence ID" value="NZ_CALVGD010000113.1"/>
</dbReference>
<dbReference type="Proteomes" id="UP000785625">
    <property type="component" value="Unassembled WGS sequence"/>
</dbReference>
<sequence>MNKKAIIQLLGLTQRAGQLVTGENLVLKAIRNQSAQFVFIANDASQPTIKKFTDKCKYYQVDNSIVLSRQEISNAIGQSRSVAAIIQSGFAKKFKALTEKIN</sequence>
<gene>
    <name evidence="2" type="ORF">H5975_02470</name>
</gene>
<accession>A0ABS2GYZ8</accession>
<name>A0ABS2GYZ8_9LACO</name>
<feature type="domain" description="Ribosomal protein eL8/eL30/eS12/Gadd45" evidence="1">
    <location>
        <begin position="5"/>
        <end position="93"/>
    </location>
</feature>
<evidence type="ECO:0000313" key="3">
    <source>
        <dbReference type="Proteomes" id="UP000785625"/>
    </source>
</evidence>
<dbReference type="InterPro" id="IPR004038">
    <property type="entry name" value="Ribosomal_eL8/eL30/eS12/Gad45"/>
</dbReference>
<dbReference type="InterPro" id="IPR029064">
    <property type="entry name" value="Ribosomal_eL30-like_sf"/>
</dbReference>
<dbReference type="Gene3D" id="3.30.1330.30">
    <property type="match status" value="1"/>
</dbReference>
<dbReference type="Pfam" id="PF01248">
    <property type="entry name" value="Ribosomal_L7Ae"/>
    <property type="match status" value="1"/>
</dbReference>
<dbReference type="NCBIfam" id="NF005585">
    <property type="entry name" value="PRK07283.1"/>
    <property type="match status" value="1"/>
</dbReference>
<evidence type="ECO:0000313" key="2">
    <source>
        <dbReference type="EMBL" id="MBM6940363.1"/>
    </source>
</evidence>
<dbReference type="SUPFAM" id="SSF55315">
    <property type="entry name" value="L30e-like"/>
    <property type="match status" value="1"/>
</dbReference>
<organism evidence="2 3">
    <name type="scientific">Limosilactobacillus coleohominis</name>
    <dbReference type="NCBI Taxonomy" id="181675"/>
    <lineage>
        <taxon>Bacteria</taxon>
        <taxon>Bacillati</taxon>
        <taxon>Bacillota</taxon>
        <taxon>Bacilli</taxon>
        <taxon>Lactobacillales</taxon>
        <taxon>Lactobacillaceae</taxon>
        <taxon>Limosilactobacillus</taxon>
    </lineage>
</organism>